<comment type="caution">
    <text evidence="1">The sequence shown here is derived from an EMBL/GenBank/DDBJ whole genome shotgun (WGS) entry which is preliminary data.</text>
</comment>
<dbReference type="AlphaFoldDB" id="A0AAN6ZQT1"/>
<name>A0AAN6ZQT1_9PEZI</name>
<keyword evidence="2" id="KW-1185">Reference proteome</keyword>
<reference evidence="1" key="1">
    <citation type="journal article" date="2023" name="Mol. Phylogenet. Evol.">
        <title>Genome-scale phylogeny and comparative genomics of the fungal order Sordariales.</title>
        <authorList>
            <person name="Hensen N."/>
            <person name="Bonometti L."/>
            <person name="Westerberg I."/>
            <person name="Brannstrom I.O."/>
            <person name="Guillou S."/>
            <person name="Cros-Aarteil S."/>
            <person name="Calhoun S."/>
            <person name="Haridas S."/>
            <person name="Kuo A."/>
            <person name="Mondo S."/>
            <person name="Pangilinan J."/>
            <person name="Riley R."/>
            <person name="LaButti K."/>
            <person name="Andreopoulos B."/>
            <person name="Lipzen A."/>
            <person name="Chen C."/>
            <person name="Yan M."/>
            <person name="Daum C."/>
            <person name="Ng V."/>
            <person name="Clum A."/>
            <person name="Steindorff A."/>
            <person name="Ohm R.A."/>
            <person name="Martin F."/>
            <person name="Silar P."/>
            <person name="Natvig D.O."/>
            <person name="Lalanne C."/>
            <person name="Gautier V."/>
            <person name="Ament-Velasquez S.L."/>
            <person name="Kruys A."/>
            <person name="Hutchinson M.I."/>
            <person name="Powell A.J."/>
            <person name="Barry K."/>
            <person name="Miller A.N."/>
            <person name="Grigoriev I.V."/>
            <person name="Debuchy R."/>
            <person name="Gladieux P."/>
            <person name="Hiltunen Thoren M."/>
            <person name="Johannesson H."/>
        </authorList>
    </citation>
    <scope>NUCLEOTIDE SEQUENCE</scope>
    <source>
        <strain evidence="1">CBS 538.74</strain>
    </source>
</reference>
<dbReference type="EMBL" id="MU857462">
    <property type="protein sequence ID" value="KAK4148370.1"/>
    <property type="molecule type" value="Genomic_DNA"/>
</dbReference>
<organism evidence="1 2">
    <name type="scientific">Chaetomidium leptoderma</name>
    <dbReference type="NCBI Taxonomy" id="669021"/>
    <lineage>
        <taxon>Eukaryota</taxon>
        <taxon>Fungi</taxon>
        <taxon>Dikarya</taxon>
        <taxon>Ascomycota</taxon>
        <taxon>Pezizomycotina</taxon>
        <taxon>Sordariomycetes</taxon>
        <taxon>Sordariomycetidae</taxon>
        <taxon>Sordariales</taxon>
        <taxon>Chaetomiaceae</taxon>
        <taxon>Chaetomidium</taxon>
    </lineage>
</organism>
<gene>
    <name evidence="1" type="ORF">C8A00DRAFT_19788</name>
</gene>
<feature type="non-terminal residue" evidence="1">
    <location>
        <position position="1"/>
    </location>
</feature>
<reference evidence="1" key="2">
    <citation type="submission" date="2023-05" db="EMBL/GenBank/DDBJ databases">
        <authorList>
            <consortium name="Lawrence Berkeley National Laboratory"/>
            <person name="Steindorff A."/>
            <person name="Hensen N."/>
            <person name="Bonometti L."/>
            <person name="Westerberg I."/>
            <person name="Brannstrom I.O."/>
            <person name="Guillou S."/>
            <person name="Cros-Aarteil S."/>
            <person name="Calhoun S."/>
            <person name="Haridas S."/>
            <person name="Kuo A."/>
            <person name="Mondo S."/>
            <person name="Pangilinan J."/>
            <person name="Riley R."/>
            <person name="Labutti K."/>
            <person name="Andreopoulos B."/>
            <person name="Lipzen A."/>
            <person name="Chen C."/>
            <person name="Yanf M."/>
            <person name="Daum C."/>
            <person name="Ng V."/>
            <person name="Clum A."/>
            <person name="Ohm R."/>
            <person name="Martin F."/>
            <person name="Silar P."/>
            <person name="Natvig D."/>
            <person name="Lalanne C."/>
            <person name="Gautier V."/>
            <person name="Ament-Velasquez S.L."/>
            <person name="Kruys A."/>
            <person name="Hutchinson M.I."/>
            <person name="Powell A.J."/>
            <person name="Barry K."/>
            <person name="Miller A.N."/>
            <person name="Grigoriev I.V."/>
            <person name="Debuchy R."/>
            <person name="Gladieux P."/>
            <person name="Thoren M.H."/>
            <person name="Johannesson H."/>
        </authorList>
    </citation>
    <scope>NUCLEOTIDE SEQUENCE</scope>
    <source>
        <strain evidence="1">CBS 538.74</strain>
    </source>
</reference>
<evidence type="ECO:0000313" key="1">
    <source>
        <dbReference type="EMBL" id="KAK4148370.1"/>
    </source>
</evidence>
<protein>
    <submittedName>
        <fullName evidence="1">Uncharacterized protein</fullName>
    </submittedName>
</protein>
<evidence type="ECO:0000313" key="2">
    <source>
        <dbReference type="Proteomes" id="UP001302745"/>
    </source>
</evidence>
<dbReference type="Proteomes" id="UP001302745">
    <property type="component" value="Unassembled WGS sequence"/>
</dbReference>
<sequence length="98" mass="10804">HEDFTTLKPGETWTTTNTLQGQAWSCLPDDTAVGDLFLYGFSGAVVDWWDWGGAEEHAETVVTLPCWIAGRVTGPRDNGGRPKLVVTHSELVEFRAVE</sequence>
<accession>A0AAN6ZQT1</accession>
<proteinExistence type="predicted"/>